<dbReference type="AlphaFoldDB" id="V9CZT1"/>
<dbReference type="Pfam" id="PF11951">
    <property type="entry name" value="Fungal_trans_2"/>
    <property type="match status" value="1"/>
</dbReference>
<keyword evidence="3" id="KW-0472">Membrane</keyword>
<gene>
    <name evidence="4" type="ORF">G647_09367</name>
</gene>
<proteinExistence type="predicted"/>
<dbReference type="PANTHER" id="PTHR37534">
    <property type="entry name" value="TRANSCRIPTIONAL ACTIVATOR PROTEIN UGA3"/>
    <property type="match status" value="1"/>
</dbReference>
<sequence length="439" mass="49324">MSENETATRTPAVTSVVLPDIDGGNPEPMMLWNPLTASFVSGERALLLKSSSLLLLQHYLENTATFLVAKPLSSNPFITLVLPLAYSDDLLMHAVLALSGTQLSFKKSGDLSVQSATREHYSLLLRNLRHLFADESAHHDIQRTLRLLLVLVVLCHIEAISGEPNGGIFPHLRASRELVYKLLHEPKEDVHPDTRVLEGFALEMYYYLVIVNSITPYGSDEARALPLDAFFTPLDFLKEYQTYGVMLSCGQGLFELIPQVSILARKRLIEEASGLRSSESQATYECLLDSISQWQPPPMLSEMIEWQQECAWAGEIYRQALFIFLKASSCGSVVNNPKTIIAIQRHIDTAFPLLVPVSLTPLVTILLWPLMMIGSCLICESQRREYLKFLDSEPKVEIGQVTQAGKLLQYLWEDEDERAYGSFGLHLIMKKHNINFSMA</sequence>
<evidence type="ECO:0000313" key="5">
    <source>
        <dbReference type="Proteomes" id="UP000030678"/>
    </source>
</evidence>
<dbReference type="RefSeq" id="XP_008731892.1">
    <property type="nucleotide sequence ID" value="XM_008733670.1"/>
</dbReference>
<dbReference type="Proteomes" id="UP000030678">
    <property type="component" value="Unassembled WGS sequence"/>
</dbReference>
<evidence type="ECO:0000256" key="2">
    <source>
        <dbReference type="ARBA" id="ARBA00023242"/>
    </source>
</evidence>
<evidence type="ECO:0008006" key="6">
    <source>
        <dbReference type="Google" id="ProtNLM"/>
    </source>
</evidence>
<evidence type="ECO:0000256" key="3">
    <source>
        <dbReference type="SAM" id="Phobius"/>
    </source>
</evidence>
<evidence type="ECO:0000256" key="1">
    <source>
        <dbReference type="ARBA" id="ARBA00004123"/>
    </source>
</evidence>
<dbReference type="HOGENOM" id="CLU_023417_2_0_1"/>
<dbReference type="GO" id="GO:0005634">
    <property type="term" value="C:nucleus"/>
    <property type="evidence" value="ECO:0007669"/>
    <property type="project" value="UniProtKB-SubCell"/>
</dbReference>
<evidence type="ECO:0000313" key="4">
    <source>
        <dbReference type="EMBL" id="ETI19533.1"/>
    </source>
</evidence>
<dbReference type="InterPro" id="IPR021858">
    <property type="entry name" value="Fun_TF"/>
</dbReference>
<dbReference type="PANTHER" id="PTHR37534:SF46">
    <property type="entry name" value="ZN(II)2CYS6 TRANSCRIPTION FACTOR (EUROFUNG)"/>
    <property type="match status" value="1"/>
</dbReference>
<name>V9CZT1_9EURO</name>
<dbReference type="GeneID" id="19987860"/>
<keyword evidence="3" id="KW-0812">Transmembrane</keyword>
<organism evidence="4 5">
    <name type="scientific">Cladophialophora carrionii CBS 160.54</name>
    <dbReference type="NCBI Taxonomy" id="1279043"/>
    <lineage>
        <taxon>Eukaryota</taxon>
        <taxon>Fungi</taxon>
        <taxon>Dikarya</taxon>
        <taxon>Ascomycota</taxon>
        <taxon>Pezizomycotina</taxon>
        <taxon>Eurotiomycetes</taxon>
        <taxon>Chaetothyriomycetidae</taxon>
        <taxon>Chaetothyriales</taxon>
        <taxon>Herpotrichiellaceae</taxon>
        <taxon>Cladophialophora</taxon>
    </lineage>
</organism>
<dbReference type="VEuPathDB" id="FungiDB:G647_09367"/>
<dbReference type="OrthoDB" id="5419315at2759"/>
<reference evidence="4 5" key="1">
    <citation type="submission" date="2013-03" db="EMBL/GenBank/DDBJ databases">
        <title>The Genome Sequence of Cladophialophora carrionii CBS 160.54.</title>
        <authorList>
            <consortium name="The Broad Institute Genomics Platform"/>
            <person name="Cuomo C."/>
            <person name="de Hoog S."/>
            <person name="Gorbushina A."/>
            <person name="Walker B."/>
            <person name="Young S.K."/>
            <person name="Zeng Q."/>
            <person name="Gargeya S."/>
            <person name="Fitzgerald M."/>
            <person name="Haas B."/>
            <person name="Abouelleil A."/>
            <person name="Allen A.W."/>
            <person name="Alvarado L."/>
            <person name="Arachchi H.M."/>
            <person name="Berlin A.M."/>
            <person name="Chapman S.B."/>
            <person name="Gainer-Dewar J."/>
            <person name="Goldberg J."/>
            <person name="Griggs A."/>
            <person name="Gujja S."/>
            <person name="Hansen M."/>
            <person name="Howarth C."/>
            <person name="Imamovic A."/>
            <person name="Ireland A."/>
            <person name="Larimer J."/>
            <person name="McCowan C."/>
            <person name="Murphy C."/>
            <person name="Pearson M."/>
            <person name="Poon T.W."/>
            <person name="Priest M."/>
            <person name="Roberts A."/>
            <person name="Saif S."/>
            <person name="Shea T."/>
            <person name="Sisk P."/>
            <person name="Sykes S."/>
            <person name="Wortman J."/>
            <person name="Nusbaum C."/>
            <person name="Birren B."/>
        </authorList>
    </citation>
    <scope>NUCLEOTIDE SEQUENCE [LARGE SCALE GENOMIC DNA]</scope>
    <source>
        <strain evidence="4 5">CBS 160.54</strain>
    </source>
</reference>
<comment type="subcellular location">
    <subcellularLocation>
        <location evidence="1">Nucleus</location>
    </subcellularLocation>
</comment>
<dbReference type="EMBL" id="KB822710">
    <property type="protein sequence ID" value="ETI19533.1"/>
    <property type="molecule type" value="Genomic_DNA"/>
</dbReference>
<feature type="transmembrane region" description="Helical" evidence="3">
    <location>
        <begin position="353"/>
        <end position="379"/>
    </location>
</feature>
<keyword evidence="2" id="KW-0539">Nucleus</keyword>
<protein>
    <recommendedName>
        <fullName evidence="6">Transcription factor domain-containing protein</fullName>
    </recommendedName>
</protein>
<keyword evidence="3" id="KW-1133">Transmembrane helix</keyword>
<accession>V9CZT1</accession>